<dbReference type="InterPro" id="IPR008286">
    <property type="entry name" value="Prn/Lys/Arg_de-COase_C"/>
</dbReference>
<evidence type="ECO:0000313" key="9">
    <source>
        <dbReference type="Proteomes" id="UP001596298"/>
    </source>
</evidence>
<dbReference type="Pfam" id="PF03711">
    <property type="entry name" value="OKR_DC_1_C"/>
    <property type="match status" value="1"/>
</dbReference>
<keyword evidence="5" id="KW-0456">Lyase</keyword>
<keyword evidence="8" id="KW-0808">Transferase</keyword>
<accession>A0ABW2AAM4</accession>
<reference evidence="9" key="1">
    <citation type="journal article" date="2019" name="Int. J. Syst. Evol. Microbiol.">
        <title>The Global Catalogue of Microorganisms (GCM) 10K type strain sequencing project: providing services to taxonomists for standard genome sequencing and annotation.</title>
        <authorList>
            <consortium name="The Broad Institute Genomics Platform"/>
            <consortium name="The Broad Institute Genome Sequencing Center for Infectious Disease"/>
            <person name="Wu L."/>
            <person name="Ma J."/>
        </authorList>
    </citation>
    <scope>NUCLEOTIDE SEQUENCE [LARGE SCALE GENOMIC DNA]</scope>
    <source>
        <strain evidence="9">CCUG 58127</strain>
    </source>
</reference>
<dbReference type="Pfam" id="PF01276">
    <property type="entry name" value="OKR_DC_1"/>
    <property type="match status" value="1"/>
</dbReference>
<dbReference type="EMBL" id="JBHSWH010000001">
    <property type="protein sequence ID" value="MFC6703899.1"/>
    <property type="molecule type" value="Genomic_DNA"/>
</dbReference>
<keyword evidence="9" id="KW-1185">Reference proteome</keyword>
<dbReference type="InterPro" id="IPR036633">
    <property type="entry name" value="Prn/Lys/Arg_de-COase_C_sf"/>
</dbReference>
<evidence type="ECO:0000259" key="7">
    <source>
        <dbReference type="Pfam" id="PF03711"/>
    </source>
</evidence>
<evidence type="ECO:0000256" key="4">
    <source>
        <dbReference type="ARBA" id="ARBA00022898"/>
    </source>
</evidence>
<dbReference type="SUPFAM" id="SSF53383">
    <property type="entry name" value="PLP-dependent transferases"/>
    <property type="match status" value="1"/>
</dbReference>
<dbReference type="InterPro" id="IPR015424">
    <property type="entry name" value="PyrdxlP-dep_Trfase"/>
</dbReference>
<dbReference type="InterPro" id="IPR052357">
    <property type="entry name" value="Orn_Lys_Arg_decarboxylase-I"/>
</dbReference>
<feature type="domain" description="Orn/Lys/Arg decarboxylase C-terminal" evidence="7">
    <location>
        <begin position="426"/>
        <end position="473"/>
    </location>
</feature>
<dbReference type="Proteomes" id="UP001596298">
    <property type="component" value="Unassembled WGS sequence"/>
</dbReference>
<dbReference type="RefSeq" id="WP_382404783.1">
    <property type="nucleotide sequence ID" value="NZ_JBHSWH010000001.1"/>
</dbReference>
<feature type="domain" description="Orn/Lys/Arg decarboxylases family 1 pyridoxal-P attachment site" evidence="6">
    <location>
        <begin position="13"/>
        <end position="315"/>
    </location>
</feature>
<gene>
    <name evidence="8" type="ORF">ACFQDH_01075</name>
</gene>
<dbReference type="Gene3D" id="3.40.640.10">
    <property type="entry name" value="Type I PLP-dependent aspartate aminotransferase-like (Major domain)"/>
    <property type="match status" value="1"/>
</dbReference>
<name>A0ABW2AAM4_9MICO</name>
<comment type="caution">
    <text evidence="8">The sequence shown here is derived from an EMBL/GenBank/DDBJ whole genome shotgun (WGS) entry which is preliminary data.</text>
</comment>
<comment type="similarity">
    <text evidence="2">Belongs to the Orn/Lys/Arg decarboxylase class-I family.</text>
</comment>
<evidence type="ECO:0000256" key="5">
    <source>
        <dbReference type="ARBA" id="ARBA00023239"/>
    </source>
</evidence>
<dbReference type="PANTHER" id="PTHR43277">
    <property type="entry name" value="ARGININE DECARBOXYLASE"/>
    <property type="match status" value="1"/>
</dbReference>
<keyword evidence="8" id="KW-0032">Aminotransferase</keyword>
<organism evidence="8 9">
    <name type="scientific">Flexivirga alba</name>
    <dbReference type="NCBI Taxonomy" id="702742"/>
    <lineage>
        <taxon>Bacteria</taxon>
        <taxon>Bacillati</taxon>
        <taxon>Actinomycetota</taxon>
        <taxon>Actinomycetes</taxon>
        <taxon>Micrococcales</taxon>
        <taxon>Dermacoccaceae</taxon>
        <taxon>Flexivirga</taxon>
    </lineage>
</organism>
<dbReference type="SUPFAM" id="SSF55904">
    <property type="entry name" value="Ornithine decarboxylase C-terminal domain"/>
    <property type="match status" value="1"/>
</dbReference>
<proteinExistence type="inferred from homology"/>
<dbReference type="PANTHER" id="PTHR43277:SF4">
    <property type="entry name" value="ARGININE DECARBOXYLASE"/>
    <property type="match status" value="1"/>
</dbReference>
<keyword evidence="4" id="KW-0663">Pyridoxal phosphate</keyword>
<evidence type="ECO:0000259" key="6">
    <source>
        <dbReference type="Pfam" id="PF01276"/>
    </source>
</evidence>
<dbReference type="Gene3D" id="3.90.100.10">
    <property type="entry name" value="Orn/Lys/Arg decarboxylase, C-terminal domain"/>
    <property type="match status" value="1"/>
</dbReference>
<comment type="cofactor">
    <cofactor evidence="1">
        <name>pyridoxal 5'-phosphate</name>
        <dbReference type="ChEBI" id="CHEBI:597326"/>
    </cofactor>
</comment>
<protein>
    <submittedName>
        <fullName evidence="8">Aminotransferase class I/II-fold pyridoxal phosphate-dependent enzyme</fullName>
    </submittedName>
</protein>
<evidence type="ECO:0000313" key="8">
    <source>
        <dbReference type="EMBL" id="MFC6703899.1"/>
    </source>
</evidence>
<dbReference type="GO" id="GO:0008483">
    <property type="term" value="F:transaminase activity"/>
    <property type="evidence" value="ECO:0007669"/>
    <property type="project" value="UniProtKB-KW"/>
</dbReference>
<keyword evidence="3" id="KW-0210">Decarboxylase</keyword>
<evidence type="ECO:0000256" key="2">
    <source>
        <dbReference type="ARBA" id="ARBA00010671"/>
    </source>
</evidence>
<sequence>MGLGCGRRPGAAPYAQSLQAMADIDWLPLHVPGHQSGRDRSPVSPIFGDRVMRMDLPMSMASVDQETWNLRGDATTTPMARSLRLAAQAWGASRVWWLTNGASGANHVACMAARFLGPELVVQRSVHSSVIDGLMMAGLTPHFVAPSMDSELGAAHGVTAESVREALRRRPASSAVYVVSPSYFGAVADIAGLAAAAHEHGVPLIVDEAWGSHFGFHPGLPSNAVREGADLVISSTHKTAGSLTQSAMLQLGHSEQAKQLEPAVERAHRAFQSTSSSALLMMSLDETRRHLAVEGKAEIGRTLTAAEAIRAGVRRGGRFAEVSERVRRSPGAVDLDPLKIVIHTSVGGIGGREAQHLLLRDHRVAVEMSTHSTIVLLLGAIAEPDVDRFLGALHQLPRVRSTPDPAPELSIPARRIGIREAFFHPYEEVSASEAVGRVSADALAAYPPGIPNVLPGEVLTAGTVHYLRATAATAAGYVRGAVDSRLDHFRVLGGRG</sequence>
<dbReference type="InterPro" id="IPR015421">
    <property type="entry name" value="PyrdxlP-dep_Trfase_major"/>
</dbReference>
<evidence type="ECO:0000256" key="3">
    <source>
        <dbReference type="ARBA" id="ARBA00022793"/>
    </source>
</evidence>
<dbReference type="InterPro" id="IPR000310">
    <property type="entry name" value="Orn/Lys/Arg_deCO2ase_major_dom"/>
</dbReference>
<evidence type="ECO:0000256" key="1">
    <source>
        <dbReference type="ARBA" id="ARBA00001933"/>
    </source>
</evidence>